<dbReference type="CDD" id="cd00229">
    <property type="entry name" value="SGNH_hydrolase"/>
    <property type="match status" value="1"/>
</dbReference>
<dbReference type="Gene3D" id="3.40.50.1110">
    <property type="entry name" value="SGNH hydrolase"/>
    <property type="match status" value="1"/>
</dbReference>
<name>A0A1F6ARA8_9BACT</name>
<organism evidence="1 2">
    <name type="scientific">Candidatus Gottesmanbacteria bacterium RIFCSPLOWO2_01_FULL_39_12b</name>
    <dbReference type="NCBI Taxonomy" id="1798388"/>
    <lineage>
        <taxon>Bacteria</taxon>
        <taxon>Candidatus Gottesmaniibacteriota</taxon>
    </lineage>
</organism>
<dbReference type="InterPro" id="IPR036514">
    <property type="entry name" value="SGNH_hydro_sf"/>
</dbReference>
<proteinExistence type="predicted"/>
<gene>
    <name evidence="1" type="ORF">A2960_03295</name>
</gene>
<dbReference type="AlphaFoldDB" id="A0A1F6ARA8"/>
<reference evidence="1 2" key="1">
    <citation type="journal article" date="2016" name="Nat. Commun.">
        <title>Thousands of microbial genomes shed light on interconnected biogeochemical processes in an aquifer system.</title>
        <authorList>
            <person name="Anantharaman K."/>
            <person name="Brown C.T."/>
            <person name="Hug L.A."/>
            <person name="Sharon I."/>
            <person name="Castelle C.J."/>
            <person name="Probst A.J."/>
            <person name="Thomas B.C."/>
            <person name="Singh A."/>
            <person name="Wilkins M.J."/>
            <person name="Karaoz U."/>
            <person name="Brodie E.L."/>
            <person name="Williams K.H."/>
            <person name="Hubbard S.S."/>
            <person name="Banfield J.F."/>
        </authorList>
    </citation>
    <scope>NUCLEOTIDE SEQUENCE [LARGE SCALE GENOMIC DNA]</scope>
</reference>
<dbReference type="Proteomes" id="UP000176609">
    <property type="component" value="Unassembled WGS sequence"/>
</dbReference>
<protein>
    <submittedName>
        <fullName evidence="1">Uncharacterized protein</fullName>
    </submittedName>
</protein>
<dbReference type="SUPFAM" id="SSF52266">
    <property type="entry name" value="SGNH hydrolase"/>
    <property type="match status" value="1"/>
</dbReference>
<evidence type="ECO:0000313" key="1">
    <source>
        <dbReference type="EMBL" id="OGG27211.1"/>
    </source>
</evidence>
<dbReference type="EMBL" id="MFJR01000006">
    <property type="protein sequence ID" value="OGG27211.1"/>
    <property type="molecule type" value="Genomic_DNA"/>
</dbReference>
<evidence type="ECO:0000313" key="2">
    <source>
        <dbReference type="Proteomes" id="UP000176609"/>
    </source>
</evidence>
<comment type="caution">
    <text evidence="1">The sequence shown here is derived from an EMBL/GenBank/DDBJ whole genome shotgun (WGS) entry which is preliminary data.</text>
</comment>
<accession>A0A1F6ARA8</accession>
<sequence>MSSFKGLFIFCFFCFILLLLSELIVGRLRPQMTFSQAVKYSMDCHENDELLPFSLRKAHKCKMINYFGDFDTVALINSLGYRGKNIQIEKKEGVKRILVLGDSITFGIGVKDGDTYPEILEKVLKEKTRDNIEVINAGYADSFSPDSFLVYLKNRGLELKPDIIILGFFVWNDITDLSETVWDKQDHNGLPQQISSCCRVVDQGQLRSKKSEFKYQYPILRESHLFIWLVDVLKNRFGIFKPPENVVVKRDRYQGCILDPGCIDNFRLEEEKTFKVMKAIKDIAQQNSIIFRVVLFPVDYQLYPEMGQKYGSTLYPPSDNKDFVQKRIGEKLNTLGISYLDLYPVYDTQRNKGYPFFTHDAHLNSLGHQIAGEEIAAYLLDQKVFSK</sequence>